<sequence>MTGGGMHPIIEASRLMKGAQITRKAAVHANGGTIFLWELSTGDTLETIRSTHGFCSTALKAIPFIERVNYYSAMRGTKVTGSYQLHA</sequence>
<dbReference type="EMBL" id="KU254577">
    <property type="protein sequence ID" value="AMP35964.1"/>
    <property type="molecule type" value="Genomic_DNA"/>
</dbReference>
<reference evidence="1" key="1">
    <citation type="submission" date="2015-12" db="EMBL/GenBank/DDBJ databases">
        <title>The first report of fully sequenced SIM-encoding plasmid pHN39-SIM.</title>
        <authorList>
            <person name="Sun F."/>
            <person name="Zhou D."/>
            <person name="Wang Q."/>
            <person name="Feng J."/>
            <person name="Feng W."/>
            <person name="Luo W."/>
            <person name="Zhang D."/>
            <person name="Chen Y."/>
            <person name="Qiu X."/>
            <person name="Yin Z."/>
            <person name="Chen W."/>
            <person name="Xia P."/>
        </authorList>
    </citation>
    <scope>NUCLEOTIDE SEQUENCE</scope>
    <source>
        <strain evidence="1">HN39</strain>
        <plasmid evidence="1">pHN39-SIM</plasmid>
    </source>
</reference>
<proteinExistence type="predicted"/>
<geneLocation type="plasmid" evidence="1">
    <name>pHN39-SIM</name>
</geneLocation>
<name>A0A3G1DH02_PSEAI</name>
<organism evidence="1">
    <name type="scientific">Pseudomonas aeruginosa</name>
    <dbReference type="NCBI Taxonomy" id="287"/>
    <lineage>
        <taxon>Bacteria</taxon>
        <taxon>Pseudomonadati</taxon>
        <taxon>Pseudomonadota</taxon>
        <taxon>Gammaproteobacteria</taxon>
        <taxon>Pseudomonadales</taxon>
        <taxon>Pseudomonadaceae</taxon>
        <taxon>Pseudomonas</taxon>
    </lineage>
</organism>
<dbReference type="AlphaFoldDB" id="A0A3G1DH02"/>
<protein>
    <submittedName>
        <fullName evidence="1">Uncharacterized protein</fullName>
    </submittedName>
</protein>
<accession>A0A3G1DH02</accession>
<keyword evidence="1" id="KW-0614">Plasmid</keyword>
<evidence type="ECO:0000313" key="1">
    <source>
        <dbReference type="EMBL" id="AMP35964.1"/>
    </source>
</evidence>